<feature type="domain" description="DUF306" evidence="1">
    <location>
        <begin position="47"/>
        <end position="107"/>
    </location>
</feature>
<reference evidence="2 3" key="1">
    <citation type="submission" date="2018-09" db="EMBL/GenBank/DDBJ databases">
        <authorList>
            <person name="Wang Z."/>
        </authorList>
    </citation>
    <scope>NUCLEOTIDE SEQUENCE [LARGE SCALE GENOMIC DNA]</scope>
    <source>
        <strain evidence="2 3">ALS 81</strain>
    </source>
</reference>
<dbReference type="Proteomes" id="UP000286482">
    <property type="component" value="Unassembled WGS sequence"/>
</dbReference>
<accession>A0A420E8Z1</accession>
<dbReference type="PROSITE" id="PS51257">
    <property type="entry name" value="PROKAR_LIPOPROTEIN"/>
    <property type="match status" value="1"/>
</dbReference>
<evidence type="ECO:0000313" key="3">
    <source>
        <dbReference type="Proteomes" id="UP000286482"/>
    </source>
</evidence>
<dbReference type="AlphaFoldDB" id="A0A420E8Z1"/>
<dbReference type="EMBL" id="RAQO01000008">
    <property type="protein sequence ID" value="RKF15926.1"/>
    <property type="molecule type" value="Genomic_DNA"/>
</dbReference>
<keyword evidence="3" id="KW-1185">Reference proteome</keyword>
<dbReference type="Pfam" id="PF03724">
    <property type="entry name" value="META"/>
    <property type="match status" value="1"/>
</dbReference>
<evidence type="ECO:0000313" key="2">
    <source>
        <dbReference type="EMBL" id="RKF15926.1"/>
    </source>
</evidence>
<organism evidence="2 3">
    <name type="scientific">Alginatibacterium sediminis</name>
    <dbReference type="NCBI Taxonomy" id="2164068"/>
    <lineage>
        <taxon>Bacteria</taxon>
        <taxon>Pseudomonadati</taxon>
        <taxon>Pseudomonadota</taxon>
        <taxon>Gammaproteobacteria</taxon>
        <taxon>Alteromonadales</taxon>
        <taxon>Alteromonadaceae</taxon>
        <taxon>Alginatibacterium</taxon>
    </lineage>
</organism>
<name>A0A420E8Z1_9ALTE</name>
<dbReference type="OrthoDB" id="5348860at2"/>
<evidence type="ECO:0000259" key="1">
    <source>
        <dbReference type="Pfam" id="PF03724"/>
    </source>
</evidence>
<sequence>MNFKLIGAATIGLGLVACTSTTNNTSLDSSRWYMSGEHYQIADIALPAFTLEKNNSGYKVTGTTGCNRFFGQASLDNDVLIFQDGLASSRKSCGETANAIESDFLQAAKYGFELKNAEFHLSSGAIMKQVPKS</sequence>
<dbReference type="RefSeq" id="WP_120356011.1">
    <property type="nucleotide sequence ID" value="NZ_RAQO01000008.1"/>
</dbReference>
<comment type="caution">
    <text evidence="2">The sequence shown here is derived from an EMBL/GenBank/DDBJ whole genome shotgun (WGS) entry which is preliminary data.</text>
</comment>
<dbReference type="InterPro" id="IPR038670">
    <property type="entry name" value="HslJ-like_sf"/>
</dbReference>
<dbReference type="Gene3D" id="2.40.128.270">
    <property type="match status" value="1"/>
</dbReference>
<gene>
    <name evidence="2" type="ORF">DBZ36_16300</name>
</gene>
<proteinExistence type="predicted"/>
<protein>
    <submittedName>
        <fullName evidence="2">META domain-containing protein</fullName>
    </submittedName>
</protein>
<dbReference type="InterPro" id="IPR005184">
    <property type="entry name" value="DUF306_Meta_HslJ"/>
</dbReference>